<feature type="transmembrane region" description="Helical" evidence="1">
    <location>
        <begin position="192"/>
        <end position="210"/>
    </location>
</feature>
<dbReference type="GO" id="GO:0071111">
    <property type="term" value="F:cyclic-guanylate-specific phosphodiesterase activity"/>
    <property type="evidence" value="ECO:0007669"/>
    <property type="project" value="InterPro"/>
</dbReference>
<keyword evidence="1" id="KW-1133">Transmembrane helix</keyword>
<dbReference type="Pfam" id="PF00990">
    <property type="entry name" value="GGDEF"/>
    <property type="match status" value="1"/>
</dbReference>
<dbReference type="InterPro" id="IPR001633">
    <property type="entry name" value="EAL_dom"/>
</dbReference>
<accession>A0A346Y3C0</accession>
<dbReference type="NCBIfam" id="TIGR00254">
    <property type="entry name" value="GGDEF"/>
    <property type="match status" value="1"/>
</dbReference>
<dbReference type="Gene3D" id="3.20.20.450">
    <property type="entry name" value="EAL domain"/>
    <property type="match status" value="1"/>
</dbReference>
<feature type="transmembrane region" description="Helical" evidence="1">
    <location>
        <begin position="107"/>
        <end position="130"/>
    </location>
</feature>
<dbReference type="InterPro" id="IPR029787">
    <property type="entry name" value="Nucleotide_cyclase"/>
</dbReference>
<dbReference type="PROSITE" id="PS50883">
    <property type="entry name" value="EAL"/>
    <property type="match status" value="1"/>
</dbReference>
<dbReference type="PANTHER" id="PTHR33121:SF70">
    <property type="entry name" value="SIGNALING PROTEIN YKOW"/>
    <property type="match status" value="1"/>
</dbReference>
<feature type="domain" description="GGDEF" evidence="3">
    <location>
        <begin position="323"/>
        <end position="458"/>
    </location>
</feature>
<dbReference type="PROSITE" id="PS50887">
    <property type="entry name" value="GGDEF"/>
    <property type="match status" value="1"/>
</dbReference>
<feature type="transmembrane region" description="Helical" evidence="1">
    <location>
        <begin position="231"/>
        <end position="249"/>
    </location>
</feature>
<keyword evidence="1" id="KW-0812">Transmembrane</keyword>
<protein>
    <submittedName>
        <fullName evidence="4">Diguanylate cyclase/phosphodiesterase (GGDEF &amp; EAL domains) with PAS/PAC sensor(S)</fullName>
    </submittedName>
</protein>
<keyword evidence="5" id="KW-1185">Reference proteome</keyword>
<proteinExistence type="predicted"/>
<feature type="domain" description="EAL" evidence="2">
    <location>
        <begin position="466"/>
        <end position="718"/>
    </location>
</feature>
<evidence type="ECO:0000313" key="5">
    <source>
        <dbReference type="Proteomes" id="UP000264006"/>
    </source>
</evidence>
<dbReference type="Proteomes" id="UP000264006">
    <property type="component" value="Chromosome"/>
</dbReference>
<dbReference type="InterPro" id="IPR035919">
    <property type="entry name" value="EAL_sf"/>
</dbReference>
<evidence type="ECO:0000313" key="4">
    <source>
        <dbReference type="EMBL" id="AXV08967.1"/>
    </source>
</evidence>
<keyword evidence="1" id="KW-0472">Membrane</keyword>
<dbReference type="CDD" id="cd01949">
    <property type="entry name" value="GGDEF"/>
    <property type="match status" value="1"/>
</dbReference>
<dbReference type="SMART" id="SM00052">
    <property type="entry name" value="EAL"/>
    <property type="match status" value="1"/>
</dbReference>
<sequence>MEQQRRWLMMMVLGVPVLLSTADPVLLGSAHRAVQVGALLAITAGTAWGAVRHRPTVPAVGAFIAGVVVANAINLALELDSIVLVLVGFASGLGAIGLILRARRPRFRLVTAVDALAVTGAPFTIVALTATTQPLPPDAPTLLVANFVVLLLVVFTICLPYEVSRSLVIGLAAICMSTFADIATLLHHPFTAAGTNFMAAFPLLLLAVTVMHPTFTRVTTPVRLPDQRHRVVRVVLLSGSMAITLLLALSDERLLTDRGVLAVATPMLLAGLITFRMAGWITLLDGEARSQRTRLRTDPLTGLRSPTGLHSFLVDAEVAGPVPGWSMVVVDLDGFRRINDAFGLEGGDATLQAVATTLRAITPPDAGLARLDADEFAIVLPGEDLVRARRVALTAVAAIRELLNTGPTLGRLSLRASAGIAVENDGGAGTIDRLTHRALTAVGHAQQTGKQVLEFDPAMTTEASTDLALLRDLQQALQTGSGQIRPAFQPIVDLRTGRIVAVEALARWVRPDGTAVEPDRYIGLAEASGWIGALGQRMLQLSCEAGVALRRQHPDLRVHVNVSPVEAEQPSFVQATLATIHRSGLPLDAVVLEVTEQVFLPRSGAALDAFLTLAGEGVALALDDFGSGYASVGYLSRLPLAYIKIDKSFTAELGSEGALLEDLMPFLRARGPVIIAEGVETDVHLRNLERLGCALGQGWLLGRPILPLEPDGDPATILGLAVAQRFGTS</sequence>
<dbReference type="RefSeq" id="WP_114593230.1">
    <property type="nucleotide sequence ID" value="NZ_CP031165.1"/>
</dbReference>
<dbReference type="KEGG" id="euz:DVS28_a4301"/>
<dbReference type="EMBL" id="CP031165">
    <property type="protein sequence ID" value="AXV08967.1"/>
    <property type="molecule type" value="Genomic_DNA"/>
</dbReference>
<feature type="transmembrane region" description="Helical" evidence="1">
    <location>
        <begin position="168"/>
        <end position="186"/>
    </location>
</feature>
<evidence type="ECO:0000259" key="2">
    <source>
        <dbReference type="PROSITE" id="PS50883"/>
    </source>
</evidence>
<feature type="transmembrane region" description="Helical" evidence="1">
    <location>
        <begin position="33"/>
        <end position="51"/>
    </location>
</feature>
<name>A0A346Y3C0_9ACTN</name>
<feature type="transmembrane region" description="Helical" evidence="1">
    <location>
        <begin position="58"/>
        <end position="76"/>
    </location>
</feature>
<dbReference type="PANTHER" id="PTHR33121">
    <property type="entry name" value="CYCLIC DI-GMP PHOSPHODIESTERASE PDEF"/>
    <property type="match status" value="1"/>
</dbReference>
<feature type="transmembrane region" description="Helical" evidence="1">
    <location>
        <begin position="261"/>
        <end position="284"/>
    </location>
</feature>
<dbReference type="Gene3D" id="3.30.70.270">
    <property type="match status" value="1"/>
</dbReference>
<dbReference type="SUPFAM" id="SSF55073">
    <property type="entry name" value="Nucleotide cyclase"/>
    <property type="match status" value="1"/>
</dbReference>
<dbReference type="InterPro" id="IPR000160">
    <property type="entry name" value="GGDEF_dom"/>
</dbReference>
<dbReference type="OrthoDB" id="23692at2"/>
<feature type="transmembrane region" description="Helical" evidence="1">
    <location>
        <begin position="82"/>
        <end position="100"/>
    </location>
</feature>
<feature type="transmembrane region" description="Helical" evidence="1">
    <location>
        <begin position="7"/>
        <end position="27"/>
    </location>
</feature>
<organism evidence="4 5">
    <name type="scientific">Euzebya pacifica</name>
    <dbReference type="NCBI Taxonomy" id="1608957"/>
    <lineage>
        <taxon>Bacteria</taxon>
        <taxon>Bacillati</taxon>
        <taxon>Actinomycetota</taxon>
        <taxon>Nitriliruptoria</taxon>
        <taxon>Euzebyales</taxon>
    </lineage>
</organism>
<dbReference type="InterPro" id="IPR043128">
    <property type="entry name" value="Rev_trsase/Diguanyl_cyclase"/>
</dbReference>
<feature type="transmembrane region" description="Helical" evidence="1">
    <location>
        <begin position="142"/>
        <end position="161"/>
    </location>
</feature>
<dbReference type="SUPFAM" id="SSF141868">
    <property type="entry name" value="EAL domain-like"/>
    <property type="match status" value="1"/>
</dbReference>
<reference evidence="4 5" key="1">
    <citation type="submission" date="2018-09" db="EMBL/GenBank/DDBJ databases">
        <title>Complete genome sequence of Euzebya sp. DY32-46 isolated from seawater of Pacific Ocean.</title>
        <authorList>
            <person name="Xu L."/>
            <person name="Wu Y.-H."/>
            <person name="Xu X.-W."/>
        </authorList>
    </citation>
    <scope>NUCLEOTIDE SEQUENCE [LARGE SCALE GENOMIC DNA]</scope>
    <source>
        <strain evidence="4 5">DY32-46</strain>
    </source>
</reference>
<dbReference type="Pfam" id="PF00563">
    <property type="entry name" value="EAL"/>
    <property type="match status" value="1"/>
</dbReference>
<dbReference type="SMART" id="SM00267">
    <property type="entry name" value="GGDEF"/>
    <property type="match status" value="1"/>
</dbReference>
<dbReference type="AlphaFoldDB" id="A0A346Y3C0"/>
<dbReference type="InterPro" id="IPR050706">
    <property type="entry name" value="Cyclic-di-GMP_PDE-like"/>
</dbReference>
<evidence type="ECO:0000259" key="3">
    <source>
        <dbReference type="PROSITE" id="PS50887"/>
    </source>
</evidence>
<dbReference type="CDD" id="cd01948">
    <property type="entry name" value="EAL"/>
    <property type="match status" value="1"/>
</dbReference>
<evidence type="ECO:0000256" key="1">
    <source>
        <dbReference type="SAM" id="Phobius"/>
    </source>
</evidence>
<gene>
    <name evidence="4" type="ORF">DVS28_a4301</name>
</gene>